<dbReference type="PANTHER" id="PTHR15933:SF20">
    <property type="entry name" value="F-BOX DOMAIN-CONTAINING PROTEIN"/>
    <property type="match status" value="1"/>
</dbReference>
<feature type="region of interest" description="Disordered" evidence="6">
    <location>
        <begin position="346"/>
        <end position="372"/>
    </location>
</feature>
<dbReference type="Gene3D" id="3.30.40.10">
    <property type="entry name" value="Zinc/RING finger domain, C3HC4 (zinc finger)"/>
    <property type="match status" value="1"/>
</dbReference>
<dbReference type="SUPFAM" id="SSF49599">
    <property type="entry name" value="TRAF domain-like"/>
    <property type="match status" value="1"/>
</dbReference>
<dbReference type="InterPro" id="IPR031890">
    <property type="entry name" value="Fbxo30/Fbxo40"/>
</dbReference>
<dbReference type="GO" id="GO:0061630">
    <property type="term" value="F:ubiquitin protein ligase activity"/>
    <property type="evidence" value="ECO:0007669"/>
    <property type="project" value="InterPro"/>
</dbReference>
<reference evidence="9" key="2">
    <citation type="submission" date="2025-09" db="UniProtKB">
        <authorList>
            <consortium name="Ensembl"/>
        </authorList>
    </citation>
    <scope>IDENTIFICATION</scope>
</reference>
<dbReference type="GeneTree" id="ENSGT00950000183204"/>
<protein>
    <submittedName>
        <fullName evidence="9">F-box protein 40, tandem duplicate 1</fullName>
    </submittedName>
</protein>
<dbReference type="OMA" id="RKKIWQF"/>
<dbReference type="Pfam" id="PF15965">
    <property type="entry name" value="zf-TRAF_2"/>
    <property type="match status" value="1"/>
</dbReference>
<evidence type="ECO:0000256" key="3">
    <source>
        <dbReference type="ARBA" id="ARBA00022786"/>
    </source>
</evidence>
<keyword evidence="10" id="KW-1185">Reference proteome</keyword>
<keyword evidence="2 5" id="KW-0863">Zinc-finger</keyword>
<dbReference type="InterPro" id="IPR001810">
    <property type="entry name" value="F-box_dom"/>
</dbReference>
<dbReference type="Ensembl" id="ENSEBUT00000000417.1">
    <property type="protein sequence ID" value="ENSEBUP00000000128.1"/>
    <property type="gene ID" value="ENSEBUG00000000380.1"/>
</dbReference>
<evidence type="ECO:0000256" key="2">
    <source>
        <dbReference type="ARBA" id="ARBA00022771"/>
    </source>
</evidence>
<feature type="zinc finger region" description="TRAF-type" evidence="5">
    <location>
        <begin position="54"/>
        <end position="96"/>
    </location>
</feature>
<dbReference type="AlphaFoldDB" id="A0A8C4N2S8"/>
<dbReference type="InterPro" id="IPR036047">
    <property type="entry name" value="F-box-like_dom_sf"/>
</dbReference>
<evidence type="ECO:0000259" key="8">
    <source>
        <dbReference type="PROSITE" id="PS50181"/>
    </source>
</evidence>
<evidence type="ECO:0000256" key="6">
    <source>
        <dbReference type="SAM" id="MobiDB-lite"/>
    </source>
</evidence>
<feature type="domain" description="F-box" evidence="8">
    <location>
        <begin position="649"/>
        <end position="703"/>
    </location>
</feature>
<dbReference type="SUPFAM" id="SSF81383">
    <property type="entry name" value="F-box domain"/>
    <property type="match status" value="1"/>
</dbReference>
<dbReference type="PROSITE" id="PS50181">
    <property type="entry name" value="FBOX"/>
    <property type="match status" value="1"/>
</dbReference>
<dbReference type="Proteomes" id="UP000694388">
    <property type="component" value="Unplaced"/>
</dbReference>
<reference evidence="9" key="1">
    <citation type="submission" date="2025-08" db="UniProtKB">
        <authorList>
            <consortium name="Ensembl"/>
        </authorList>
    </citation>
    <scope>IDENTIFICATION</scope>
</reference>
<dbReference type="Gene3D" id="3.30.40.150">
    <property type="entry name" value="TRAF-like zinc-finger, N-terminal subdomain"/>
    <property type="match status" value="1"/>
</dbReference>
<organism evidence="9 10">
    <name type="scientific">Eptatretus burgeri</name>
    <name type="common">Inshore hagfish</name>
    <dbReference type="NCBI Taxonomy" id="7764"/>
    <lineage>
        <taxon>Eukaryota</taxon>
        <taxon>Metazoa</taxon>
        <taxon>Chordata</taxon>
        <taxon>Craniata</taxon>
        <taxon>Vertebrata</taxon>
        <taxon>Cyclostomata</taxon>
        <taxon>Myxini</taxon>
        <taxon>Myxiniformes</taxon>
        <taxon>Myxinidae</taxon>
        <taxon>Eptatretinae</taxon>
        <taxon>Eptatretus</taxon>
    </lineage>
</organism>
<proteinExistence type="predicted"/>
<dbReference type="InterPro" id="IPR013083">
    <property type="entry name" value="Znf_RING/FYVE/PHD"/>
</dbReference>
<dbReference type="GO" id="GO:0008270">
    <property type="term" value="F:zinc ion binding"/>
    <property type="evidence" value="ECO:0007669"/>
    <property type="project" value="UniProtKB-KW"/>
</dbReference>
<evidence type="ECO:0000256" key="1">
    <source>
        <dbReference type="ARBA" id="ARBA00022723"/>
    </source>
</evidence>
<evidence type="ECO:0000256" key="4">
    <source>
        <dbReference type="ARBA" id="ARBA00022833"/>
    </source>
</evidence>
<feature type="domain" description="TRAF-type" evidence="7">
    <location>
        <begin position="54"/>
        <end position="96"/>
    </location>
</feature>
<evidence type="ECO:0000313" key="9">
    <source>
        <dbReference type="Ensembl" id="ENSEBUP00000000128.1"/>
    </source>
</evidence>
<dbReference type="InterPro" id="IPR001293">
    <property type="entry name" value="Znf_TRAF"/>
</dbReference>
<evidence type="ECO:0000259" key="7">
    <source>
        <dbReference type="PROSITE" id="PS50145"/>
    </source>
</evidence>
<dbReference type="PROSITE" id="PS50145">
    <property type="entry name" value="ZF_TRAF"/>
    <property type="match status" value="1"/>
</dbReference>
<evidence type="ECO:0000256" key="5">
    <source>
        <dbReference type="PROSITE-ProRule" id="PRU00207"/>
    </source>
</evidence>
<evidence type="ECO:0000313" key="10">
    <source>
        <dbReference type="Proteomes" id="UP000694388"/>
    </source>
</evidence>
<accession>A0A8C4N2S8</accession>
<name>A0A8C4N2S8_EPTBU</name>
<dbReference type="Pfam" id="PF15966">
    <property type="entry name" value="F-box_4"/>
    <property type="match status" value="1"/>
</dbReference>
<keyword evidence="1 5" id="KW-0479">Metal-binding</keyword>
<keyword evidence="4 5" id="KW-0862">Zinc</keyword>
<dbReference type="InterPro" id="IPR043013">
    <property type="entry name" value="Znf_TRAF_N"/>
</dbReference>
<keyword evidence="3" id="KW-0833">Ubl conjugation pathway</keyword>
<feature type="compositionally biased region" description="Basic and acidic residues" evidence="6">
    <location>
        <begin position="352"/>
        <end position="364"/>
    </location>
</feature>
<sequence>MICSDSSSPIHSHCSGCVSRRCRFIGESGNTTCPMVACMLGCGARFHMCKKPEHACLCPLDRVPCINQGYGCPLTMARHRLAQHLQSCSASIVHCSMEWNRWPVTYADRGRLSTTCSGADPALHLDLALARRDQKILMVRLPTSPVLPETFAIHLWNKAKAASDFDPTGDVQSRKVMEEHNVGAFVMTTEPKACSDALEHFSRDEGSNDSLRCTSTVSKGSAVGEKEEIKHLVENGASVHGDCNGGLCELRQATAEMTQSLSAALAAVRLNQVGLENKRPAALGPARKDPELQRFSTWEHIFSKDHTAKTLQSKSPDELRSADAGMGGIPTDGAKPFCIHNDASVNGPRPKAKAEEDGGLHTDEQVGQGESGLAPWQDGVLDRMSHELDSDHYNLYLSQQGSMLIRFGQMHACTPRHEDFVYGGLESQEVRTVSTFKAPTSFHRKRTYLGDYGTRFKVQKAQGVDTKDLNGAYCESDKASALLHCLEAEARSGHSVSEPSSVDGHLMHVGTQTYPTLFGPCGVLAVDEYGQVEINGDNLDDWPQLLDLVHNCTLQHPGPLPSLFSFRCAHTFRRDEYTEHFAAIHVHVQPGLLGWTQQRCPLACYGCNFTQQRFCPDTPNQEMVYLECTDSFAIRSSASCPSLDSNPYAIGLDDLPFEVQRRVAAFLDPGSLARLSLVSRNLRAVCASLLRLCGMVEMCWEPRAGQQGGWREAGLAWKFSTAISPVRTWTFSPVPSMAQHLAKCPYYILAPPSPTTRVSCVGFAGKSAAWPRRKITLSGRAVSPVFGSQHDCH</sequence>
<dbReference type="PANTHER" id="PTHR15933">
    <property type="entry name" value="PROTEIN CBG16327"/>
    <property type="match status" value="1"/>
</dbReference>